<dbReference type="PANTHER" id="PTHR22780">
    <property type="entry name" value="ADAPTIN, ALPHA/GAMMA/EPSILON"/>
    <property type="match status" value="1"/>
</dbReference>
<feature type="domain" description="Clathrin/coatomer adaptor adaptin-like N-terminal" evidence="8">
    <location>
        <begin position="38"/>
        <end position="614"/>
    </location>
</feature>
<dbReference type="VEuPathDB" id="FungiDB:RhiirFUN_025729"/>
<evidence type="ECO:0000256" key="4">
    <source>
        <dbReference type="ARBA" id="ARBA00023136"/>
    </source>
</evidence>
<keyword evidence="2 5" id="KW-0813">Transport</keyword>
<evidence type="ECO:0000259" key="8">
    <source>
        <dbReference type="Pfam" id="PF01602"/>
    </source>
</evidence>
<dbReference type="InterPro" id="IPR002553">
    <property type="entry name" value="Clathrin/coatomer_adapt-like_N"/>
</dbReference>
<dbReference type="Proteomes" id="UP000232722">
    <property type="component" value="Unassembled WGS sequence"/>
</dbReference>
<reference evidence="9 10" key="2">
    <citation type="submission" date="2017-09" db="EMBL/GenBank/DDBJ databases">
        <title>Extensive intraspecific genome diversity in a model arbuscular mycorrhizal fungus.</title>
        <authorList>
            <person name="Chen E.C."/>
            <person name="Morin E."/>
            <person name="Beaudet D."/>
            <person name="Noel J."/>
            <person name="Ndikumana S."/>
            <person name="Charron P."/>
            <person name="St-Onge C."/>
            <person name="Giorgi J."/>
            <person name="Grigoriev I.V."/>
            <person name="Roux C."/>
            <person name="Martin F.M."/>
            <person name="Corradi N."/>
        </authorList>
    </citation>
    <scope>NUCLEOTIDE SEQUENCE [LARGE SCALE GENOMIC DNA]</scope>
    <source>
        <strain evidence="9 10">A5</strain>
    </source>
</reference>
<dbReference type="InterPro" id="IPR016024">
    <property type="entry name" value="ARM-type_fold"/>
</dbReference>
<evidence type="ECO:0000256" key="7">
    <source>
        <dbReference type="SAM" id="MobiDB-lite"/>
    </source>
</evidence>
<keyword evidence="3 5" id="KW-0653">Protein transport</keyword>
<comment type="similarity">
    <text evidence="5">Belongs to the adaptor complexes large subunit family.</text>
</comment>
<feature type="compositionally biased region" description="Low complexity" evidence="7">
    <location>
        <begin position="809"/>
        <end position="819"/>
    </location>
</feature>
<dbReference type="InterPro" id="IPR011989">
    <property type="entry name" value="ARM-like"/>
</dbReference>
<proteinExistence type="inferred from homology"/>
<evidence type="ECO:0000313" key="10">
    <source>
        <dbReference type="Proteomes" id="UP000232722"/>
    </source>
</evidence>
<comment type="subcellular location">
    <subcellularLocation>
        <location evidence="1">Endomembrane system</location>
        <topology evidence="1">Peripheral membrane protein</topology>
    </subcellularLocation>
    <subcellularLocation>
        <location evidence="5">Membrane</location>
        <location evidence="5">Coated pit</location>
    </subcellularLocation>
</comment>
<protein>
    <recommendedName>
        <fullName evidence="5">AP-2 complex subunit alpha</fullName>
    </recommendedName>
</protein>
<evidence type="ECO:0000256" key="2">
    <source>
        <dbReference type="ARBA" id="ARBA00022448"/>
    </source>
</evidence>
<evidence type="ECO:0000256" key="6">
    <source>
        <dbReference type="PIRSR" id="PIRSR037091-1"/>
    </source>
</evidence>
<dbReference type="AlphaFoldDB" id="A0A2N0PYD4"/>
<feature type="binding site" evidence="6">
    <location>
        <position position="52"/>
    </location>
    <ligand>
        <name>a 1,2-diacyl-sn-glycero-3-phospho-(1D-myo-inositol-3,4,5-trisphosphate)</name>
        <dbReference type="ChEBI" id="CHEBI:57836"/>
    </ligand>
</feature>
<dbReference type="Gene3D" id="1.25.10.10">
    <property type="entry name" value="Leucine-rich Repeat Variant"/>
    <property type="match status" value="1"/>
</dbReference>
<dbReference type="VEuPathDB" id="FungiDB:FUN_022298"/>
<dbReference type="VEuPathDB" id="FungiDB:RhiirA1_460746"/>
<feature type="region of interest" description="Disordered" evidence="7">
    <location>
        <begin position="873"/>
        <end position="892"/>
    </location>
</feature>
<keyword evidence="5" id="KW-0168">Coated pit</keyword>
<feature type="compositionally biased region" description="Polar residues" evidence="7">
    <location>
        <begin position="792"/>
        <end position="808"/>
    </location>
</feature>
<dbReference type="PIRSF" id="PIRSF037091">
    <property type="entry name" value="AP2_complex_alpha"/>
    <property type="match status" value="1"/>
</dbReference>
<gene>
    <name evidence="9" type="ORF">RhiirA5_412568</name>
</gene>
<dbReference type="EMBL" id="LLXJ01000283">
    <property type="protein sequence ID" value="PKC11849.1"/>
    <property type="molecule type" value="Genomic_DNA"/>
</dbReference>
<name>A0A2N0PYD4_9GLOM</name>
<organism evidence="9 10">
    <name type="scientific">Rhizophagus irregularis</name>
    <dbReference type="NCBI Taxonomy" id="588596"/>
    <lineage>
        <taxon>Eukaryota</taxon>
        <taxon>Fungi</taxon>
        <taxon>Fungi incertae sedis</taxon>
        <taxon>Mucoromycota</taxon>
        <taxon>Glomeromycotina</taxon>
        <taxon>Glomeromycetes</taxon>
        <taxon>Glomerales</taxon>
        <taxon>Glomeraceae</taxon>
        <taxon>Rhizophagus</taxon>
    </lineage>
</organism>
<comment type="function">
    <text evidence="5">Adaptins are components of the adaptor complexes which link clathrin to receptors in coated vesicles. Clathrin-associated protein complexes are believed to interact with the cytoplasmic tails of membrane proteins, leading to their selection and concentration.</text>
</comment>
<dbReference type="Pfam" id="PF01602">
    <property type="entry name" value="Adaptin_N"/>
    <property type="match status" value="1"/>
</dbReference>
<dbReference type="GO" id="GO:0006886">
    <property type="term" value="P:intracellular protein transport"/>
    <property type="evidence" value="ECO:0007669"/>
    <property type="project" value="UniProtKB-UniRule"/>
</dbReference>
<evidence type="ECO:0000256" key="5">
    <source>
        <dbReference type="PIRNR" id="PIRNR037091"/>
    </source>
</evidence>
<reference evidence="9 10" key="1">
    <citation type="submission" date="2016-04" db="EMBL/GenBank/DDBJ databases">
        <title>Genome analyses suggest a sexual origin of heterokaryosis in a supposedly ancient asexual fungus.</title>
        <authorList>
            <person name="Ropars J."/>
            <person name="Sedzielewska K."/>
            <person name="Noel J."/>
            <person name="Charron P."/>
            <person name="Farinelli L."/>
            <person name="Marton T."/>
            <person name="Kruger M."/>
            <person name="Pelin A."/>
            <person name="Brachmann A."/>
            <person name="Corradi N."/>
        </authorList>
    </citation>
    <scope>NUCLEOTIDE SEQUENCE [LARGE SCALE GENOMIC DNA]</scope>
    <source>
        <strain evidence="9 10">A5</strain>
    </source>
</reference>
<accession>A0A2N0PYD4</accession>
<dbReference type="GO" id="GO:0035615">
    <property type="term" value="F:clathrin adaptor activity"/>
    <property type="evidence" value="ECO:0007669"/>
    <property type="project" value="InterPro"/>
</dbReference>
<comment type="caution">
    <text evidence="9">The sequence shown here is derived from an EMBL/GenBank/DDBJ whole genome shotgun (WGS) entry which is preliminary data.</text>
</comment>
<evidence type="ECO:0000313" key="9">
    <source>
        <dbReference type="EMBL" id="PKC11849.1"/>
    </source>
</evidence>
<keyword evidence="5" id="KW-0254">Endocytosis</keyword>
<feature type="region of interest" description="Disordered" evidence="7">
    <location>
        <begin position="792"/>
        <end position="824"/>
    </location>
</feature>
<dbReference type="InterPro" id="IPR050840">
    <property type="entry name" value="Adaptor_Complx_Large_Subunit"/>
</dbReference>
<evidence type="ECO:0000256" key="3">
    <source>
        <dbReference type="ARBA" id="ARBA00022927"/>
    </source>
</evidence>
<dbReference type="InterPro" id="IPR017104">
    <property type="entry name" value="AP2_complex_asu"/>
</dbReference>
<sequence length="1055" mass="119887">MSSQLPTIFNSTFLTSGLSKGFFEFITKVGEARSKQEEDRYVTEELAYLKNKLNQPDISTSKMKDYITRLVYCDMLGHNVEFGHIHAVKLVQSAKGLWEKRVGYLSCSLFLHETHELSIMLINTIQKDLRSSNHLEVCAALTALCQLLNTEMIPAVYGLVEEKLSHPKDIVRKKAIMVFHRLFRDKPELIIHLDEKFRQILSGGDPGVLGAILCLFIDFVKEDPSKYKDLVPVLVNILEQVLDRYLPRNYDYHGAPAPWIQVKIIQILGMLAQDDEKISSEIGQLIVHTLKKAENGVDCSYAIIFECIRTLARLHPQVLTTLIHKPSHLNPLSVITRFLKSHNHNLKYLGLIALSEVDPVWWVEGEWWGEEQMRIIVDCLEEKDDSLKRKTLDLLYMMVNSQNIIIIVEKMTELRELLKFLENILEIPRIVLILYIYIIIVFISKYFLNDSLSIILLYTFATNSEWLVKSIVTVFEIAGDLVDEKTENLAFLIVSKDTDDPEKDSELRKYAVVESIKVLEKDSSNISSSLLIWTVKVLGEFLNHLDEKYGIVINKLCELLNKDNVNRSLQIVIITSLLKQVSKTKNCPNNIMEAIIKCRESSSEDVKQRSQEFIILADDFLLLDEILKPSPYNEEFAIDETLSFLDEFVETALKNGAKPYNPIPIVRNNETSEHEKKPAEIRYEAYEKPDLPYFQSKPVTSNILPFSEPRYGDSGLASPPIEDSMLTSWSGNPPVTPGQLAWMSVSKDSTFGEYEEFDGNRQNRQSLISSVAKIVTSPNSLKWSRAGYKPIQQQPSRDVVTSPTLSAISSEETTKSSSSNVHPFLRTSGKTAPITSITTKSVVLSEKDRLASALLSGVGTNSEMNASIFKHSGNVNSQKSDQRKNIGTPSYHHARTESTFSEIYHNIESLHINKNILQYLKPLQMTTKDYEKIWTNLSNERREEVVGESVINNMEIIKQRLEDGTIDKVNEFGNASYGGDLIGKGCWKIVEIIGKEAIAASQYIQMKNSTLSLNENIILLHFKIQPSYCVFIIRSDIEGIIDNVAEEMKSYFIVE</sequence>
<keyword evidence="4 5" id="KW-0472">Membrane</keyword>
<dbReference type="GO" id="GO:0072583">
    <property type="term" value="P:clathrin-dependent endocytosis"/>
    <property type="evidence" value="ECO:0007669"/>
    <property type="project" value="InterPro"/>
</dbReference>
<dbReference type="GO" id="GO:0030122">
    <property type="term" value="C:AP-2 adaptor complex"/>
    <property type="evidence" value="ECO:0007669"/>
    <property type="project" value="InterPro"/>
</dbReference>
<evidence type="ECO:0000256" key="1">
    <source>
        <dbReference type="ARBA" id="ARBA00004184"/>
    </source>
</evidence>
<dbReference type="SUPFAM" id="SSF48371">
    <property type="entry name" value="ARM repeat"/>
    <property type="match status" value="1"/>
</dbReference>